<keyword evidence="1" id="KW-1133">Transmembrane helix</keyword>
<feature type="transmembrane region" description="Helical" evidence="1">
    <location>
        <begin position="6"/>
        <end position="25"/>
    </location>
</feature>
<feature type="transmembrane region" description="Helical" evidence="1">
    <location>
        <begin position="41"/>
        <end position="65"/>
    </location>
</feature>
<reference evidence="2" key="1">
    <citation type="journal article" date="2021" name="mSystems">
        <title>Bacteria and Archaea Synergistically Convert Glycine Betaine to Biogenic Methane in the Formosa Cold Seep of the South China Sea.</title>
        <authorList>
            <person name="Li L."/>
            <person name="Zhang W."/>
            <person name="Zhang S."/>
            <person name="Song L."/>
            <person name="Sun Q."/>
            <person name="Zhang H."/>
            <person name="Xiang H."/>
            <person name="Dong X."/>
        </authorList>
    </citation>
    <scope>NUCLEOTIDE SEQUENCE</scope>
    <source>
        <strain evidence="2">LLY</strain>
    </source>
</reference>
<feature type="transmembrane region" description="Helical" evidence="1">
    <location>
        <begin position="112"/>
        <end position="135"/>
    </location>
</feature>
<evidence type="ECO:0000313" key="2">
    <source>
        <dbReference type="EMBL" id="MCM1987094.1"/>
    </source>
</evidence>
<proteinExistence type="predicted"/>
<comment type="caution">
    <text evidence="2">The sequence shown here is derived from an EMBL/GenBank/DDBJ whole genome shotgun (WGS) entry which is preliminary data.</text>
</comment>
<keyword evidence="3" id="KW-1185">Reference proteome</keyword>
<keyword evidence="1" id="KW-0812">Transmembrane</keyword>
<organism evidence="2 3">
    <name type="scientific">Methanococcoides seepicolus</name>
    <dbReference type="NCBI Taxonomy" id="2828780"/>
    <lineage>
        <taxon>Archaea</taxon>
        <taxon>Methanobacteriati</taxon>
        <taxon>Methanobacteriota</taxon>
        <taxon>Stenosarchaea group</taxon>
        <taxon>Methanomicrobia</taxon>
        <taxon>Methanosarcinales</taxon>
        <taxon>Methanosarcinaceae</taxon>
        <taxon>Methanococcoides</taxon>
    </lineage>
</organism>
<dbReference type="EMBL" id="JAGSOI010000035">
    <property type="protein sequence ID" value="MCM1987094.1"/>
    <property type="molecule type" value="Genomic_DNA"/>
</dbReference>
<dbReference type="RefSeq" id="WP_250868439.1">
    <property type="nucleotide sequence ID" value="NZ_JAGSOI010000035.1"/>
</dbReference>
<evidence type="ECO:0000256" key="1">
    <source>
        <dbReference type="SAM" id="Phobius"/>
    </source>
</evidence>
<protein>
    <submittedName>
        <fullName evidence="2">Uncharacterized protein</fullName>
    </submittedName>
</protein>
<gene>
    <name evidence="2" type="ORF">KDK67_08870</name>
</gene>
<dbReference type="AlphaFoldDB" id="A0A9E4ZHS1"/>
<name>A0A9E4ZHS1_9EURY</name>
<keyword evidence="1" id="KW-0472">Membrane</keyword>
<reference evidence="2" key="2">
    <citation type="submission" date="2021-04" db="EMBL/GenBank/DDBJ databases">
        <authorList>
            <person name="Dong X."/>
        </authorList>
    </citation>
    <scope>NUCLEOTIDE SEQUENCE</scope>
    <source>
        <strain evidence="2">LLY</strain>
    </source>
</reference>
<evidence type="ECO:0000313" key="3">
    <source>
        <dbReference type="Proteomes" id="UP001056766"/>
    </source>
</evidence>
<accession>A0A9E4ZHS1</accession>
<dbReference type="Proteomes" id="UP001056766">
    <property type="component" value="Unassembled WGS sequence"/>
</dbReference>
<feature type="transmembrane region" description="Helical" evidence="1">
    <location>
        <begin position="71"/>
        <end position="91"/>
    </location>
</feature>
<sequence length="138" mass="14887">MSLVLAAVFLAFVLCVLSIFLVHVVKKRMTDAANGGMYPKCYWFGMGIAFGLLLGMPLGIAIGIYLGNVAIGIAIGPALGIGFGTAMGYVLEKKHVKNIRPLTEDEARLQRVFIVFTISVLILGVTVLFSLVYLYGIM</sequence>